<dbReference type="STRING" id="173990.SAMN05660691_00211"/>
<keyword evidence="2 4" id="KW-0560">Oxidoreductase</keyword>
<dbReference type="PROSITE" id="PS00070">
    <property type="entry name" value="ALDEHYDE_DEHYDR_CYS"/>
    <property type="match status" value="1"/>
</dbReference>
<dbReference type="EMBL" id="FNXF01000001">
    <property type="protein sequence ID" value="SEH56853.1"/>
    <property type="molecule type" value="Genomic_DNA"/>
</dbReference>
<keyword evidence="7" id="KW-1185">Reference proteome</keyword>
<organism evidence="6 7">
    <name type="scientific">Rheinheimera pacifica</name>
    <dbReference type="NCBI Taxonomy" id="173990"/>
    <lineage>
        <taxon>Bacteria</taxon>
        <taxon>Pseudomonadati</taxon>
        <taxon>Pseudomonadota</taxon>
        <taxon>Gammaproteobacteria</taxon>
        <taxon>Chromatiales</taxon>
        <taxon>Chromatiaceae</taxon>
        <taxon>Rheinheimera</taxon>
    </lineage>
</organism>
<dbReference type="AlphaFoldDB" id="A0A1H6J902"/>
<feature type="active site" evidence="3">
    <location>
        <position position="258"/>
    </location>
</feature>
<dbReference type="FunFam" id="3.40.309.10:FF:000004">
    <property type="entry name" value="Succinate-semialdehyde dehydrogenase I"/>
    <property type="match status" value="1"/>
</dbReference>
<dbReference type="InterPro" id="IPR029510">
    <property type="entry name" value="Ald_DH_CS_GLU"/>
</dbReference>
<evidence type="ECO:0000313" key="6">
    <source>
        <dbReference type="EMBL" id="SEH56853.1"/>
    </source>
</evidence>
<dbReference type="InterPro" id="IPR010102">
    <property type="entry name" value="Succ_semiAld_DH"/>
</dbReference>
<dbReference type="Pfam" id="PF00171">
    <property type="entry name" value="Aldedh"/>
    <property type="match status" value="1"/>
</dbReference>
<dbReference type="OrthoDB" id="9812625at2"/>
<comment type="similarity">
    <text evidence="1 4">Belongs to the aldehyde dehydrogenase family.</text>
</comment>
<dbReference type="InterPro" id="IPR050740">
    <property type="entry name" value="Aldehyde_DH_Superfamily"/>
</dbReference>
<dbReference type="Gene3D" id="3.40.605.10">
    <property type="entry name" value="Aldehyde Dehydrogenase, Chain A, domain 1"/>
    <property type="match status" value="1"/>
</dbReference>
<evidence type="ECO:0000313" key="7">
    <source>
        <dbReference type="Proteomes" id="UP000199371"/>
    </source>
</evidence>
<dbReference type="InterPro" id="IPR016160">
    <property type="entry name" value="Ald_DH_CS_CYS"/>
</dbReference>
<evidence type="ECO:0000256" key="2">
    <source>
        <dbReference type="ARBA" id="ARBA00023002"/>
    </source>
</evidence>
<feature type="domain" description="Aldehyde dehydrogenase" evidence="5">
    <location>
        <begin position="25"/>
        <end position="480"/>
    </location>
</feature>
<dbReference type="PANTHER" id="PTHR43353">
    <property type="entry name" value="SUCCINATE-SEMIALDEHYDE DEHYDROGENASE, MITOCHONDRIAL"/>
    <property type="match status" value="1"/>
</dbReference>
<dbReference type="SUPFAM" id="SSF53720">
    <property type="entry name" value="ALDH-like"/>
    <property type="match status" value="1"/>
</dbReference>
<protein>
    <submittedName>
        <fullName evidence="6">Succinate semialdehyde dehydrogenase</fullName>
    </submittedName>
</protein>
<dbReference type="InterPro" id="IPR016162">
    <property type="entry name" value="Ald_DH_N"/>
</dbReference>
<evidence type="ECO:0000256" key="1">
    <source>
        <dbReference type="ARBA" id="ARBA00009986"/>
    </source>
</evidence>
<dbReference type="NCBIfam" id="TIGR01780">
    <property type="entry name" value="SSADH"/>
    <property type="match status" value="1"/>
</dbReference>
<sequence>MQQRQQQISKELLKQGSYINGNWLQHTDTFDVINPANQQLLAKVAIAGANEAQQAVLAADNAFTGWAAKPAAERAQLLQSWYQLVMQHQDDLARLLTLEQGKPLSEAKGEIAYGASYLQWFAEEAKRLYGDTIPAPSNDKRIIVQRQPVGVVAAITPWNFPNAMLARKAAAALAAGCTFVVKPAQQTPLSALALAELAHQAGIPAGVFNVVVGTDAKAIGEVFTGHAKVAKFSFTGSTAVGKQLAKQCADSVKRVTLELGGNAPFIVFDDADLDAAVQGLMAAKFRNAGQTCVCANRILVQRGVYQAFADKLAIAVTQLNVADGLAAGSQIGPLIDGKAVEKVAKLLQSALDDGAKVLLGGKTHSAGKQFFQPTLLSDVSADMAISNEEIFGPVAPLMAFDTEAEAIALANSTEYGLAAYFYSRDIGRVFRVAQALQFGMVGINEGIVSNAAAPFGGIKQSGYGREGSKYGLDDYTNLKYLCLGGL</sequence>
<gene>
    <name evidence="6" type="ORF">SAMN05660691_00211</name>
</gene>
<dbReference type="FunFam" id="3.40.605.10:FF:000026">
    <property type="entry name" value="Aldehyde dehydrogenase, putative"/>
    <property type="match status" value="1"/>
</dbReference>
<reference evidence="7" key="1">
    <citation type="submission" date="2016-10" db="EMBL/GenBank/DDBJ databases">
        <authorList>
            <person name="Varghese N."/>
            <person name="Submissions S."/>
        </authorList>
    </citation>
    <scope>NUCLEOTIDE SEQUENCE [LARGE SCALE GENOMIC DNA]</scope>
    <source>
        <strain evidence="7">DSM 17616</strain>
    </source>
</reference>
<dbReference type="CDD" id="cd07103">
    <property type="entry name" value="ALDH_F5_SSADH_GabD"/>
    <property type="match status" value="1"/>
</dbReference>
<dbReference type="InterPro" id="IPR016163">
    <property type="entry name" value="Ald_DH_C"/>
</dbReference>
<dbReference type="InterPro" id="IPR015590">
    <property type="entry name" value="Aldehyde_DH_dom"/>
</dbReference>
<accession>A0A1H6J902</accession>
<evidence type="ECO:0000256" key="4">
    <source>
        <dbReference type="RuleBase" id="RU003345"/>
    </source>
</evidence>
<name>A0A1H6J902_9GAMM</name>
<dbReference type="Gene3D" id="3.40.309.10">
    <property type="entry name" value="Aldehyde Dehydrogenase, Chain A, domain 2"/>
    <property type="match status" value="1"/>
</dbReference>
<dbReference type="Proteomes" id="UP000199371">
    <property type="component" value="Unassembled WGS sequence"/>
</dbReference>
<dbReference type="PROSITE" id="PS00687">
    <property type="entry name" value="ALDEHYDE_DEHYDR_GLU"/>
    <property type="match status" value="1"/>
</dbReference>
<dbReference type="RefSeq" id="WP_092789278.1">
    <property type="nucleotide sequence ID" value="NZ_FNXF01000001.1"/>
</dbReference>
<evidence type="ECO:0000256" key="3">
    <source>
        <dbReference type="PROSITE-ProRule" id="PRU10007"/>
    </source>
</evidence>
<dbReference type="GO" id="GO:0009450">
    <property type="term" value="P:gamma-aminobutyric acid catabolic process"/>
    <property type="evidence" value="ECO:0007669"/>
    <property type="project" value="InterPro"/>
</dbReference>
<dbReference type="InterPro" id="IPR016161">
    <property type="entry name" value="Ald_DH/histidinol_DH"/>
</dbReference>
<evidence type="ECO:0000259" key="5">
    <source>
        <dbReference type="Pfam" id="PF00171"/>
    </source>
</evidence>
<dbReference type="GO" id="GO:0004777">
    <property type="term" value="F:succinate-semialdehyde dehydrogenase (NAD+) activity"/>
    <property type="evidence" value="ECO:0007669"/>
    <property type="project" value="TreeGrafter"/>
</dbReference>
<proteinExistence type="inferred from homology"/>
<dbReference type="PANTHER" id="PTHR43353:SF5">
    <property type="entry name" value="SUCCINATE-SEMIALDEHYDE DEHYDROGENASE, MITOCHONDRIAL"/>
    <property type="match status" value="1"/>
</dbReference>
<dbReference type="FunFam" id="3.40.605.10:FF:000005">
    <property type="entry name" value="Succinate-semialdehyde dehydrogenase I"/>
    <property type="match status" value="1"/>
</dbReference>